<dbReference type="GO" id="GO:0005524">
    <property type="term" value="F:ATP binding"/>
    <property type="evidence" value="ECO:0007669"/>
    <property type="project" value="UniProtKB-KW"/>
</dbReference>
<dbReference type="CDD" id="cd03695">
    <property type="entry name" value="CysN_NodQ_II"/>
    <property type="match status" value="1"/>
</dbReference>
<dbReference type="InterPro" id="IPR009001">
    <property type="entry name" value="Transl_elong_EF1A/Init_IF2_C"/>
</dbReference>
<dbReference type="InterPro" id="IPR005225">
    <property type="entry name" value="Small_GTP-bd"/>
</dbReference>
<dbReference type="Pfam" id="PF22594">
    <property type="entry name" value="GTP-eEF1A_C"/>
    <property type="match status" value="1"/>
</dbReference>
<dbReference type="InterPro" id="IPR000795">
    <property type="entry name" value="T_Tr_GTP-bd_dom"/>
</dbReference>
<dbReference type="InterPro" id="IPR009000">
    <property type="entry name" value="Transl_B-barrel_sf"/>
</dbReference>
<feature type="binding site" evidence="9">
    <location>
        <begin position="110"/>
        <end position="114"/>
    </location>
    <ligand>
        <name>GTP</name>
        <dbReference type="ChEBI" id="CHEBI:37565"/>
    </ligand>
</feature>
<dbReference type="PRINTS" id="PR00315">
    <property type="entry name" value="ELONGATNFCT"/>
</dbReference>
<dbReference type="PANTHER" id="PTHR23115">
    <property type="entry name" value="TRANSLATION FACTOR"/>
    <property type="match status" value="1"/>
</dbReference>
<comment type="function">
    <text evidence="7 9">With CysD forms the ATP sulfurylase (ATPS) that catalyzes the adenylation of sulfate producing adenosine 5'-phosphosulfate (APS) and diphosphate, the first enzymatic step in sulfur assimilation pathway. APS synthesis involves the formation of a high-energy phosphoric-sulfuric acid anhydride bond driven by GTP hydrolysis by CysN coupled to ATP hydrolysis by CysD.</text>
</comment>
<evidence type="ECO:0000256" key="8">
    <source>
        <dbReference type="ARBA" id="ARBA00062688"/>
    </source>
</evidence>
<dbReference type="InterPro" id="IPR031157">
    <property type="entry name" value="G_TR_CS"/>
</dbReference>
<dbReference type="EMBL" id="MT898057">
    <property type="protein sequence ID" value="QOS16630.1"/>
    <property type="molecule type" value="Genomic_DNA"/>
</dbReference>
<dbReference type="SUPFAM" id="SSF52540">
    <property type="entry name" value="P-loop containing nucleoside triphosphate hydrolases"/>
    <property type="match status" value="1"/>
</dbReference>
<dbReference type="NCBIfam" id="NF003478">
    <property type="entry name" value="PRK05124.1"/>
    <property type="match status" value="1"/>
</dbReference>
<evidence type="ECO:0000256" key="6">
    <source>
        <dbReference type="ARBA" id="ARBA00023134"/>
    </source>
</evidence>
<keyword evidence="6 9" id="KW-0342">GTP-binding</keyword>
<keyword evidence="3 9" id="KW-0548">Nucleotidyltransferase</keyword>
<comment type="pathway">
    <text evidence="1 9">Sulfur metabolism; hydrogen sulfide biosynthesis; sulfite from sulfate: step 1/3.</text>
</comment>
<dbReference type="Gene3D" id="2.40.30.10">
    <property type="entry name" value="Translation factors"/>
    <property type="match status" value="2"/>
</dbReference>
<dbReference type="InterPro" id="IPR011779">
    <property type="entry name" value="SO4_adenylTrfase_lsu"/>
</dbReference>
<comment type="subunit">
    <text evidence="8">Heterodimer composed of CysD, the smaller subunit, and CysNC.</text>
</comment>
<dbReference type="SUPFAM" id="SSF50465">
    <property type="entry name" value="EF-Tu/eEF-1alpha/eIF2-gamma C-terminal domain"/>
    <property type="match status" value="1"/>
</dbReference>
<evidence type="ECO:0000256" key="2">
    <source>
        <dbReference type="ARBA" id="ARBA00022679"/>
    </source>
</evidence>
<protein>
    <recommendedName>
        <fullName evidence="9">Sulfate adenylyltransferase subunit 1</fullName>
        <ecNumber evidence="9">2.7.7.4</ecNumber>
    </recommendedName>
    <alternativeName>
        <fullName evidence="9">ATP-sulfurylase large subunit</fullName>
    </alternativeName>
    <alternativeName>
        <fullName evidence="9">Sulfate adenylate transferase</fullName>
        <shortName evidence="9">SAT</shortName>
    </alternativeName>
</protein>
<dbReference type="GO" id="GO:0070814">
    <property type="term" value="P:hydrogen sulfide biosynthetic process"/>
    <property type="evidence" value="ECO:0007669"/>
    <property type="project" value="UniProtKB-UniRule"/>
</dbReference>
<gene>
    <name evidence="9 11" type="primary">cysN</name>
    <name evidence="11" type="ORF">VP240_00008</name>
</gene>
<dbReference type="HAMAP" id="MF_00062">
    <property type="entry name" value="Sulf_adenylyltr_sub1"/>
    <property type="match status" value="1"/>
</dbReference>
<comment type="catalytic activity">
    <reaction evidence="9">
        <text>sulfate + ATP + H(+) = adenosine 5'-phosphosulfate + diphosphate</text>
        <dbReference type="Rhea" id="RHEA:18133"/>
        <dbReference type="ChEBI" id="CHEBI:15378"/>
        <dbReference type="ChEBI" id="CHEBI:16189"/>
        <dbReference type="ChEBI" id="CHEBI:30616"/>
        <dbReference type="ChEBI" id="CHEBI:33019"/>
        <dbReference type="ChEBI" id="CHEBI:58243"/>
        <dbReference type="EC" id="2.7.7.4"/>
    </reaction>
</comment>
<dbReference type="InterPro" id="IPR041757">
    <property type="entry name" value="CysN_GTP-bd"/>
</dbReference>
<accession>A0A7M1VN80</accession>
<dbReference type="CDD" id="cd04166">
    <property type="entry name" value="CysN_ATPS"/>
    <property type="match status" value="1"/>
</dbReference>
<dbReference type="EC" id="2.7.7.4" evidence="9"/>
<dbReference type="Gene3D" id="3.40.50.300">
    <property type="entry name" value="P-loop containing nucleotide triphosphate hydrolases"/>
    <property type="match status" value="1"/>
</dbReference>
<dbReference type="FunFam" id="3.40.50.300:FF:000119">
    <property type="entry name" value="Sulfate adenylyltransferase subunit 1"/>
    <property type="match status" value="1"/>
</dbReference>
<dbReference type="NCBIfam" id="TIGR00231">
    <property type="entry name" value="small_GTP"/>
    <property type="match status" value="1"/>
</dbReference>
<dbReference type="GO" id="GO:0005525">
    <property type="term" value="F:GTP binding"/>
    <property type="evidence" value="ECO:0007669"/>
    <property type="project" value="UniProtKB-UniRule"/>
</dbReference>
<dbReference type="InterPro" id="IPR054696">
    <property type="entry name" value="GTP-eEF1A_C"/>
</dbReference>
<dbReference type="CDD" id="cd04095">
    <property type="entry name" value="CysN_NoDQ_III"/>
    <property type="match status" value="1"/>
</dbReference>
<dbReference type="NCBIfam" id="TIGR02034">
    <property type="entry name" value="CysN"/>
    <property type="match status" value="1"/>
</dbReference>
<dbReference type="InterPro" id="IPR044138">
    <property type="entry name" value="CysN_II"/>
</dbReference>
<name>A0A7M1VN80_VIBPH</name>
<keyword evidence="4 9" id="KW-0547">Nucleotide-binding</keyword>
<dbReference type="UniPathway" id="UPA00140">
    <property type="reaction ID" value="UER00204"/>
</dbReference>
<dbReference type="PROSITE" id="PS00301">
    <property type="entry name" value="G_TR_1"/>
    <property type="match status" value="1"/>
</dbReference>
<dbReference type="InterPro" id="IPR050100">
    <property type="entry name" value="TRAFAC_GTPase_members"/>
</dbReference>
<reference evidence="11" key="1">
    <citation type="submission" date="2020-08" db="EMBL/GenBank/DDBJ databases">
        <title>Genetic structure, function and evolution of capsule biosynthesis loci in Vibrio parahaemolyticus.</title>
        <authorList>
            <person name="Li L."/>
            <person name="Bian S."/>
        </authorList>
    </citation>
    <scope>NUCLEOTIDE SEQUENCE</scope>
    <source>
        <strain evidence="11">VP240</strain>
    </source>
</reference>
<evidence type="ECO:0000256" key="4">
    <source>
        <dbReference type="ARBA" id="ARBA00022741"/>
    </source>
</evidence>
<dbReference type="InterPro" id="IPR044139">
    <property type="entry name" value="CysN_NoDQ_III"/>
</dbReference>
<organism evidence="11">
    <name type="scientific">Vibrio parahaemolyticus</name>
    <dbReference type="NCBI Taxonomy" id="670"/>
    <lineage>
        <taxon>Bacteria</taxon>
        <taxon>Pseudomonadati</taxon>
        <taxon>Pseudomonadota</taxon>
        <taxon>Gammaproteobacteria</taxon>
        <taxon>Vibrionales</taxon>
        <taxon>Vibrionaceae</taxon>
        <taxon>Vibrio</taxon>
    </lineage>
</organism>
<evidence type="ECO:0000256" key="1">
    <source>
        <dbReference type="ARBA" id="ARBA00005048"/>
    </source>
</evidence>
<keyword evidence="5 9" id="KW-0067">ATP-binding</keyword>
<sequence>MSHSSDLIAKDIEAYLKVHENKDLLRFLTCGNVDDGKSTLIGRLLFDSKLIYEDQMAAIEKDSQKFNTTDEAFDLALLVDGLQSEREQGITIDVAYRYFSTDKRKFIIADTPGHEQYTRNMVTGASTCELAIVMVDARHGIQTQTRRHSYICSLLGIKHIIVAINKMDLMEYSQEVYQKIKADYREMAKNFDIDDIRFVPISALKGDNVVTPSEHMDWYPGSTLMKLLETVKIDQDKDLEHMRFPVQYVNRPNLNFRGFCGTLASGLVQVGDEVTALPSGKTSCVKTIYTHDGELQQAQPGQAITITLEDEIDVSRGDMLVHSGHEPSVTNKLAAHVVWMGETPMRTHKEYTFKFATKSCFGKVSAIVHKVDVNTLKQHAENAETLELNEIALAEVLLTDKVAVDEYTSLPQTGAFIIIDRHSNVTVGAGMVDRVPSESDNNVRTYSPAEKELNAYVRKHFPEWGCSEI</sequence>
<proteinExistence type="inferred from homology"/>
<dbReference type="AlphaFoldDB" id="A0A7M1VN80"/>
<evidence type="ECO:0000259" key="10">
    <source>
        <dbReference type="PROSITE" id="PS51722"/>
    </source>
</evidence>
<evidence type="ECO:0000256" key="7">
    <source>
        <dbReference type="ARBA" id="ARBA00055271"/>
    </source>
</evidence>
<feature type="binding site" evidence="9">
    <location>
        <begin position="31"/>
        <end position="38"/>
    </location>
    <ligand>
        <name>GTP</name>
        <dbReference type="ChEBI" id="CHEBI:37565"/>
    </ligand>
</feature>
<dbReference type="SUPFAM" id="SSF50447">
    <property type="entry name" value="Translation proteins"/>
    <property type="match status" value="1"/>
</dbReference>
<dbReference type="GO" id="GO:0003924">
    <property type="term" value="F:GTPase activity"/>
    <property type="evidence" value="ECO:0007669"/>
    <property type="project" value="InterPro"/>
</dbReference>
<comment type="similarity">
    <text evidence="9">Belongs to the TRAFAC class translation factor GTPase superfamily. Classic translation factor GTPase family. CysN/NodQ subfamily.</text>
</comment>
<dbReference type="PROSITE" id="PS51722">
    <property type="entry name" value="G_TR_2"/>
    <property type="match status" value="1"/>
</dbReference>
<dbReference type="FunFam" id="2.40.30.10:FF:000027">
    <property type="entry name" value="Sulfate adenylyltransferase subunit 1"/>
    <property type="match status" value="1"/>
</dbReference>
<dbReference type="GO" id="GO:0004781">
    <property type="term" value="F:sulfate adenylyltransferase (ATP) activity"/>
    <property type="evidence" value="ECO:0007669"/>
    <property type="project" value="UniProtKB-UniRule"/>
</dbReference>
<evidence type="ECO:0000256" key="9">
    <source>
        <dbReference type="HAMAP-Rule" id="MF_00062"/>
    </source>
</evidence>
<evidence type="ECO:0000256" key="5">
    <source>
        <dbReference type="ARBA" id="ARBA00022840"/>
    </source>
</evidence>
<dbReference type="InterPro" id="IPR027417">
    <property type="entry name" value="P-loop_NTPase"/>
</dbReference>
<feature type="domain" description="Tr-type G" evidence="10">
    <location>
        <begin position="22"/>
        <end position="236"/>
    </location>
</feature>
<dbReference type="Pfam" id="PF00009">
    <property type="entry name" value="GTP_EFTU"/>
    <property type="match status" value="1"/>
</dbReference>
<evidence type="ECO:0000313" key="11">
    <source>
        <dbReference type="EMBL" id="QOS16630.1"/>
    </source>
</evidence>
<keyword evidence="2 9" id="KW-0808">Transferase</keyword>
<evidence type="ECO:0000256" key="3">
    <source>
        <dbReference type="ARBA" id="ARBA00022695"/>
    </source>
</evidence>
<dbReference type="GO" id="GO:0000103">
    <property type="term" value="P:sulfate assimilation"/>
    <property type="evidence" value="ECO:0007669"/>
    <property type="project" value="UniProtKB-UniRule"/>
</dbReference>
<feature type="binding site" evidence="9">
    <location>
        <begin position="165"/>
        <end position="168"/>
    </location>
    <ligand>
        <name>GTP</name>
        <dbReference type="ChEBI" id="CHEBI:37565"/>
    </ligand>
</feature>